<gene>
    <name evidence="6 12" type="primary">hflX</name>
    <name evidence="12" type="ORF">KIMC2_12300</name>
</gene>
<evidence type="ECO:0000256" key="1">
    <source>
        <dbReference type="ARBA" id="ARBA00022490"/>
    </source>
</evidence>
<dbReference type="InterPro" id="IPR016496">
    <property type="entry name" value="GTPase_HflX"/>
</dbReference>
<evidence type="ECO:0000256" key="8">
    <source>
        <dbReference type="PIRSR" id="PIRSR006809-2"/>
    </source>
</evidence>
<evidence type="ECO:0000256" key="9">
    <source>
        <dbReference type="SAM" id="Coils"/>
    </source>
</evidence>
<dbReference type="PROSITE" id="PS51705">
    <property type="entry name" value="G_HFLX"/>
    <property type="match status" value="1"/>
</dbReference>
<keyword evidence="4 8" id="KW-0460">Magnesium</keyword>
<dbReference type="EMBL" id="AP026801">
    <property type="protein sequence ID" value="BDR56668.1"/>
    <property type="molecule type" value="Genomic_DNA"/>
</dbReference>
<feature type="binding site" evidence="7">
    <location>
        <begin position="205"/>
        <end position="212"/>
    </location>
    <ligand>
        <name>GTP</name>
        <dbReference type="ChEBI" id="CHEBI:37565"/>
    </ligand>
</feature>
<comment type="function">
    <text evidence="6">GTPase that associates with the 50S ribosomal subunit and may have a role during protein synthesis or ribosome biogenesis.</text>
</comment>
<dbReference type="NCBIfam" id="TIGR03156">
    <property type="entry name" value="GTP_HflX"/>
    <property type="match status" value="1"/>
</dbReference>
<dbReference type="PIRSF" id="PIRSF006809">
    <property type="entry name" value="GTP-binding_hflX_prd"/>
    <property type="match status" value="1"/>
</dbReference>
<keyword evidence="13" id="KW-1185">Reference proteome</keyword>
<organism evidence="12 13">
    <name type="scientific">Xylocopilactobacillus apis</name>
    <dbReference type="NCBI Taxonomy" id="2932183"/>
    <lineage>
        <taxon>Bacteria</taxon>
        <taxon>Bacillati</taxon>
        <taxon>Bacillota</taxon>
        <taxon>Bacilli</taxon>
        <taxon>Lactobacillales</taxon>
        <taxon>Lactobacillaceae</taxon>
        <taxon>Xylocopilactobacillus</taxon>
    </lineage>
</organism>
<feature type="binding site" evidence="7">
    <location>
        <begin position="328"/>
        <end position="331"/>
    </location>
    <ligand>
        <name>GTP</name>
        <dbReference type="ChEBI" id="CHEBI:37565"/>
    </ligand>
</feature>
<feature type="binding site" evidence="8">
    <location>
        <position position="242"/>
    </location>
    <ligand>
        <name>Mg(2+)</name>
        <dbReference type="ChEBI" id="CHEBI:18420"/>
    </ligand>
</feature>
<dbReference type="InterPro" id="IPR030394">
    <property type="entry name" value="G_HFLX_dom"/>
</dbReference>
<dbReference type="Pfam" id="PF01926">
    <property type="entry name" value="MMR_HSR1"/>
    <property type="match status" value="1"/>
</dbReference>
<evidence type="ECO:0000256" key="5">
    <source>
        <dbReference type="ARBA" id="ARBA00023134"/>
    </source>
</evidence>
<dbReference type="PANTHER" id="PTHR10229:SF4">
    <property type="entry name" value="GTPASE HFLX"/>
    <property type="match status" value="1"/>
</dbReference>
<comment type="similarity">
    <text evidence="6">Belongs to the TRAFAC class OBG-HflX-like GTPase superfamily. HflX GTPase family.</text>
</comment>
<keyword evidence="1 6" id="KW-0963">Cytoplasm</keyword>
<reference evidence="12 13" key="1">
    <citation type="journal article" date="2023" name="Microbiol. Spectr.">
        <title>Symbiosis of Carpenter Bees with Uncharacterized Lactic Acid Bacteria Showing NAD Auxotrophy.</title>
        <authorList>
            <person name="Kawasaki S."/>
            <person name="Ozawa K."/>
            <person name="Mori T."/>
            <person name="Yamamoto A."/>
            <person name="Ito M."/>
            <person name="Ohkuma M."/>
            <person name="Sakamoto M."/>
            <person name="Matsutani M."/>
        </authorList>
    </citation>
    <scope>NUCLEOTIDE SEQUENCE [LARGE SCALE GENOMIC DNA]</scope>
    <source>
        <strain evidence="12 13">KimC2</strain>
    </source>
</reference>
<dbReference type="GO" id="GO:0003924">
    <property type="term" value="F:GTPase activity"/>
    <property type="evidence" value="ECO:0007669"/>
    <property type="project" value="UniProtKB-UniRule"/>
</dbReference>
<evidence type="ECO:0000313" key="12">
    <source>
        <dbReference type="EMBL" id="BDR56668.1"/>
    </source>
</evidence>
<dbReference type="PRINTS" id="PR00326">
    <property type="entry name" value="GTP1OBG"/>
</dbReference>
<dbReference type="GO" id="GO:0005737">
    <property type="term" value="C:cytoplasm"/>
    <property type="evidence" value="ECO:0007669"/>
    <property type="project" value="UniProtKB-SubCell"/>
</dbReference>
<dbReference type="Pfam" id="PF16360">
    <property type="entry name" value="GTP-bdg_M"/>
    <property type="match status" value="1"/>
</dbReference>
<dbReference type="InterPro" id="IPR042108">
    <property type="entry name" value="GTPase_HflX_N_sf"/>
</dbReference>
<keyword evidence="9" id="KW-0175">Coiled coil</keyword>
<accession>A0AAU9CZG3</accession>
<evidence type="ECO:0000313" key="13">
    <source>
        <dbReference type="Proteomes" id="UP001321804"/>
    </source>
</evidence>
<comment type="subcellular location">
    <subcellularLocation>
        <location evidence="6">Cytoplasm</location>
    </subcellularLocation>
    <text evidence="6">May associate with membranes.</text>
</comment>
<dbReference type="Proteomes" id="UP001321804">
    <property type="component" value="Chromosome"/>
</dbReference>
<evidence type="ECO:0000256" key="3">
    <source>
        <dbReference type="ARBA" id="ARBA00022741"/>
    </source>
</evidence>
<dbReference type="Pfam" id="PF13167">
    <property type="entry name" value="GTP-bdg_N"/>
    <property type="match status" value="1"/>
</dbReference>
<dbReference type="HAMAP" id="MF_00900">
    <property type="entry name" value="GTPase_HflX"/>
    <property type="match status" value="1"/>
</dbReference>
<feature type="binding site" evidence="8">
    <location>
        <position position="212"/>
    </location>
    <ligand>
        <name>Mg(2+)</name>
        <dbReference type="ChEBI" id="CHEBI:18420"/>
    </ligand>
</feature>
<dbReference type="InterPro" id="IPR025121">
    <property type="entry name" value="GTPase_HflX_N"/>
</dbReference>
<dbReference type="InterPro" id="IPR006073">
    <property type="entry name" value="GTP-bd"/>
</dbReference>
<dbReference type="GO" id="GO:0046872">
    <property type="term" value="F:metal ion binding"/>
    <property type="evidence" value="ECO:0007669"/>
    <property type="project" value="UniProtKB-KW"/>
</dbReference>
<protein>
    <recommendedName>
        <fullName evidence="6">GTPase HflX</fullName>
    </recommendedName>
    <alternativeName>
        <fullName evidence="6">GTP-binding protein HflX</fullName>
    </alternativeName>
</protein>
<dbReference type="SUPFAM" id="SSF52540">
    <property type="entry name" value="P-loop containing nucleoside triphosphate hydrolases"/>
    <property type="match status" value="1"/>
</dbReference>
<feature type="binding site" evidence="7">
    <location>
        <begin position="262"/>
        <end position="265"/>
    </location>
    <ligand>
        <name>GTP</name>
        <dbReference type="ChEBI" id="CHEBI:37565"/>
    </ligand>
</feature>
<evidence type="ECO:0000256" key="4">
    <source>
        <dbReference type="ARBA" id="ARBA00022842"/>
    </source>
</evidence>
<dbReference type="Gene3D" id="3.40.50.300">
    <property type="entry name" value="P-loop containing nucleotide triphosphate hydrolases"/>
    <property type="match status" value="1"/>
</dbReference>
<comment type="subunit">
    <text evidence="6">Monomer. Associates with the 50S ribosomal subunit.</text>
</comment>
<dbReference type="InterPro" id="IPR027417">
    <property type="entry name" value="P-loop_NTPase"/>
</dbReference>
<feature type="binding site" evidence="7">
    <location>
        <begin position="240"/>
        <end position="244"/>
    </location>
    <ligand>
        <name>GTP</name>
        <dbReference type="ChEBI" id="CHEBI:37565"/>
    </ligand>
</feature>
<keyword evidence="3 6" id="KW-0547">Nucleotide-binding</keyword>
<keyword evidence="2 8" id="KW-0479">Metal-binding</keyword>
<feature type="domain" description="Hflx-type G" evidence="11">
    <location>
        <begin position="199"/>
        <end position="371"/>
    </location>
</feature>
<dbReference type="CDD" id="cd01878">
    <property type="entry name" value="HflX"/>
    <property type="match status" value="1"/>
</dbReference>
<dbReference type="PANTHER" id="PTHR10229">
    <property type="entry name" value="GTP-BINDING PROTEIN HFLX"/>
    <property type="match status" value="1"/>
</dbReference>
<sequence length="425" mass="47320">MEEDTKNKVIIAGVNIGDPRFESKMEELKGLAMADNFEVVSVVVQNLDHRLSGTYFGQGKLAEIKNELAVTEAQAIIINDELSPTQIRNLEKFLQVTVLDRTELILEIFESRARSKAAKIQVEIAKLQYEMPRIHPSSSKLDQQGGGGGGLHNRGAGETKSEINRRTILKQISELKARLKKVEATHETQSKDREKSGIPQVALVGYTNAGKSTTFNNLPKAMAAESIKLQDQVFAANMLFATLDTTIRSVHLPDKEEFLLSDTVGFIEGLPHQLVESFKTTLQEAKEADLLINVVDYSDPNCDEMIATTKKVLSEIGANEIPMITFYNKSDLLANSSYPIIKENEIFGSALDSDSLKQLGELIKKHIFQGFKKVKLFIPFDQGEMVSKVMNNYQVVSYSYLNEGTEVIANLSPVSQGRFKEFIIN</sequence>
<feature type="coiled-coil region" evidence="9">
    <location>
        <begin position="165"/>
        <end position="192"/>
    </location>
</feature>
<name>A0AAU9CZG3_9LACO</name>
<dbReference type="RefSeq" id="WP_317695005.1">
    <property type="nucleotide sequence ID" value="NZ_AP026801.1"/>
</dbReference>
<feature type="region of interest" description="Disordered" evidence="10">
    <location>
        <begin position="136"/>
        <end position="163"/>
    </location>
</feature>
<evidence type="ECO:0000256" key="6">
    <source>
        <dbReference type="HAMAP-Rule" id="MF_00900"/>
    </source>
</evidence>
<evidence type="ECO:0000256" key="7">
    <source>
        <dbReference type="PIRSR" id="PIRSR006809-1"/>
    </source>
</evidence>
<keyword evidence="5 6" id="KW-0342">GTP-binding</keyword>
<evidence type="ECO:0000256" key="2">
    <source>
        <dbReference type="ARBA" id="ARBA00022723"/>
    </source>
</evidence>
<dbReference type="KEGG" id="xak:KIMC2_12300"/>
<feature type="binding site" evidence="7">
    <location>
        <begin position="349"/>
        <end position="351"/>
    </location>
    <ligand>
        <name>GTP</name>
        <dbReference type="ChEBI" id="CHEBI:37565"/>
    </ligand>
</feature>
<dbReference type="AlphaFoldDB" id="A0AAU9CZG3"/>
<proteinExistence type="inferred from homology"/>
<dbReference type="FunFam" id="3.40.50.11060:FF:000001">
    <property type="entry name" value="GTPase HflX"/>
    <property type="match status" value="1"/>
</dbReference>
<comment type="cofactor">
    <cofactor evidence="8">
        <name>Mg(2+)</name>
        <dbReference type="ChEBI" id="CHEBI:18420"/>
    </cofactor>
</comment>
<dbReference type="Gene3D" id="3.40.50.11060">
    <property type="entry name" value="GTPase HflX, N-terminal domain"/>
    <property type="match status" value="1"/>
</dbReference>
<evidence type="ECO:0000256" key="10">
    <source>
        <dbReference type="SAM" id="MobiDB-lite"/>
    </source>
</evidence>
<dbReference type="InterPro" id="IPR032305">
    <property type="entry name" value="GTP-bd_M"/>
</dbReference>
<dbReference type="GO" id="GO:0005525">
    <property type="term" value="F:GTP binding"/>
    <property type="evidence" value="ECO:0007669"/>
    <property type="project" value="UniProtKB-UniRule"/>
</dbReference>
<dbReference type="Gene3D" id="6.10.250.2860">
    <property type="match status" value="1"/>
</dbReference>
<evidence type="ECO:0000259" key="11">
    <source>
        <dbReference type="PROSITE" id="PS51705"/>
    </source>
</evidence>
<dbReference type="GO" id="GO:0043022">
    <property type="term" value="F:ribosome binding"/>
    <property type="evidence" value="ECO:0007669"/>
    <property type="project" value="TreeGrafter"/>
</dbReference>